<comment type="caution">
    <text evidence="12">The sequence shown here is derived from an EMBL/GenBank/DDBJ whole genome shotgun (WGS) entry which is preliminary data.</text>
</comment>
<reference evidence="12 13" key="1">
    <citation type="submission" date="2014-12" db="EMBL/GenBank/DDBJ databases">
        <title>Comparative genomics of the lactic acid bacteria isolated from the honey bee gut.</title>
        <authorList>
            <person name="Ellegaard K.M."/>
            <person name="Tamarit D."/>
            <person name="Javelind E."/>
            <person name="Olofsson T."/>
            <person name="Andersson S.G."/>
            <person name="Vasquez A."/>
        </authorList>
    </citation>
    <scope>NUCLEOTIDE SEQUENCE [LARGE SCALE GENOMIC DNA]</scope>
    <source>
        <strain evidence="12 13">Hon2</strain>
    </source>
</reference>
<evidence type="ECO:0000256" key="5">
    <source>
        <dbReference type="ARBA" id="ARBA00022833"/>
    </source>
</evidence>
<name>A0A0F4KS51_9LACO</name>
<dbReference type="Gene3D" id="2.60.120.10">
    <property type="entry name" value="Jelly Rolls"/>
    <property type="match status" value="2"/>
</dbReference>
<comment type="cofactor">
    <cofactor evidence="8">
        <name>Zn(2+)</name>
        <dbReference type="ChEBI" id="CHEBI:29105"/>
    </cofactor>
    <text evidence="8">Binds 1 zinc ion per subunit.</text>
</comment>
<evidence type="ECO:0000256" key="1">
    <source>
        <dbReference type="ARBA" id="ARBA00000757"/>
    </source>
</evidence>
<proteinExistence type="inferred from homology"/>
<dbReference type="NCBIfam" id="TIGR00218">
    <property type="entry name" value="manA"/>
    <property type="match status" value="1"/>
</dbReference>
<dbReference type="InterPro" id="IPR011051">
    <property type="entry name" value="RmlC_Cupin_sf"/>
</dbReference>
<feature type="binding site" evidence="8">
    <location>
        <position position="114"/>
    </location>
    <ligand>
        <name>Zn(2+)</name>
        <dbReference type="ChEBI" id="CHEBI:29105"/>
    </ligand>
</feature>
<dbReference type="CDD" id="cd07010">
    <property type="entry name" value="cupin_PMI_type_I_N_bac"/>
    <property type="match status" value="1"/>
</dbReference>
<dbReference type="Pfam" id="PF20511">
    <property type="entry name" value="PMI_typeI_cat"/>
    <property type="match status" value="1"/>
</dbReference>
<evidence type="ECO:0000313" key="12">
    <source>
        <dbReference type="EMBL" id="KJY49482.1"/>
    </source>
</evidence>
<dbReference type="EMBL" id="JXBZ01000003">
    <property type="protein sequence ID" value="KJY49482.1"/>
    <property type="molecule type" value="Genomic_DNA"/>
</dbReference>
<dbReference type="Pfam" id="PF21621">
    <property type="entry name" value="MPI_cupin_dom"/>
    <property type="match status" value="1"/>
</dbReference>
<dbReference type="Proteomes" id="UP000033695">
    <property type="component" value="Unassembled WGS sequence"/>
</dbReference>
<sequence length="326" mass="36855">MPVPLFLEPVFQNKIWGGRKLAQEFNYQLPAGKIGECWAISAHPHGPSKVMSGPYAGVYLNELWRSNPELFGYPQEQVFPLLTKILDAEANLSVQVHPDNAYALEHEGELGKTECWYIIKADPQACIIYGHNAQTQDQLTKMISQGDWQHLLKKLPVKTGDFVFVPSGTVHALNKGILALETQQSSDTTYRLYDYDRVDIQTGQKRQLHWRQSEETINVPFIAPQLQIETQKVQHSKIISYVKPPLSPYFAVWGLEITDDCLSLEHQLGAYTLYSVIAGEGYLQVENQKYTLSLGSHFIIPATITHWKISGLKLHLIASEATEPEQ</sequence>
<accession>A0A0F4KS51</accession>
<dbReference type="PANTHER" id="PTHR42742">
    <property type="entry name" value="TRANSCRIPTIONAL REPRESSOR MPRA"/>
    <property type="match status" value="1"/>
</dbReference>
<evidence type="ECO:0000256" key="4">
    <source>
        <dbReference type="ARBA" id="ARBA00022723"/>
    </source>
</evidence>
<evidence type="ECO:0000256" key="8">
    <source>
        <dbReference type="PIRSR" id="PIRSR036894-1"/>
    </source>
</evidence>
<evidence type="ECO:0000256" key="3">
    <source>
        <dbReference type="ARBA" id="ARBA00011956"/>
    </source>
</evidence>
<evidence type="ECO:0000256" key="2">
    <source>
        <dbReference type="ARBA" id="ARBA00010772"/>
    </source>
</evidence>
<dbReference type="AlphaFoldDB" id="A0A0F4KS51"/>
<dbReference type="PATRIC" id="fig|1218508.4.peg.457"/>
<dbReference type="EC" id="5.3.1.8" evidence="3 7"/>
<dbReference type="GO" id="GO:0008270">
    <property type="term" value="F:zinc ion binding"/>
    <property type="evidence" value="ECO:0007669"/>
    <property type="project" value="UniProtKB-UniRule"/>
</dbReference>
<dbReference type="InterPro" id="IPR001250">
    <property type="entry name" value="Man6P_Isoase-1"/>
</dbReference>
<feature type="domain" description="Mannose-6-phosphate isomerase cupin" evidence="11">
    <location>
        <begin position="247"/>
        <end position="319"/>
    </location>
</feature>
<dbReference type="GO" id="GO:0004476">
    <property type="term" value="F:mannose-6-phosphate isomerase activity"/>
    <property type="evidence" value="ECO:0007669"/>
    <property type="project" value="UniProtKB-UniRule"/>
</dbReference>
<comment type="similarity">
    <text evidence="2 7">Belongs to the mannose-6-phosphate isomerase type 1 family.</text>
</comment>
<dbReference type="PIRSF" id="PIRSF036894">
    <property type="entry name" value="PMI_Firm_short"/>
    <property type="match status" value="1"/>
</dbReference>
<evidence type="ECO:0000313" key="13">
    <source>
        <dbReference type="Proteomes" id="UP000033695"/>
    </source>
</evidence>
<feature type="active site" evidence="9">
    <location>
        <position position="191"/>
    </location>
</feature>
<gene>
    <name evidence="12" type="ORF">JG29_04460</name>
</gene>
<keyword evidence="6 7" id="KW-0413">Isomerase</keyword>
<dbReference type="InterPro" id="IPR014710">
    <property type="entry name" value="RmlC-like_jellyroll"/>
</dbReference>
<keyword evidence="5 7" id="KW-0862">Zinc</keyword>
<dbReference type="InterPro" id="IPR014628">
    <property type="entry name" value="Man6P_isomerase_Firm_short"/>
</dbReference>
<keyword evidence="4 7" id="KW-0479">Metal-binding</keyword>
<dbReference type="InterPro" id="IPR051804">
    <property type="entry name" value="Carb_Metab_Reg_Kinase/Isom"/>
</dbReference>
<comment type="catalytic activity">
    <reaction evidence="1 7">
        <text>D-mannose 6-phosphate = D-fructose 6-phosphate</text>
        <dbReference type="Rhea" id="RHEA:12356"/>
        <dbReference type="ChEBI" id="CHEBI:58735"/>
        <dbReference type="ChEBI" id="CHEBI:61527"/>
        <dbReference type="EC" id="5.3.1.8"/>
    </reaction>
</comment>
<dbReference type="InterPro" id="IPR046457">
    <property type="entry name" value="PMI_typeI_cat"/>
</dbReference>
<dbReference type="OrthoDB" id="9808275at2"/>
<dbReference type="HOGENOM" id="CLU_020529_0_0_9"/>
<evidence type="ECO:0000256" key="7">
    <source>
        <dbReference type="PIRNR" id="PIRNR036894"/>
    </source>
</evidence>
<keyword evidence="13" id="KW-1185">Reference proteome</keyword>
<dbReference type="InterPro" id="IPR049071">
    <property type="entry name" value="MPI_cupin_dom"/>
</dbReference>
<feature type="domain" description="Phosphomannose isomerase type I catalytic" evidence="10">
    <location>
        <begin position="6"/>
        <end position="117"/>
    </location>
</feature>
<protein>
    <recommendedName>
        <fullName evidence="3 7">Mannose-6-phosphate isomerase</fullName>
        <ecNumber evidence="3 7">5.3.1.8</ecNumber>
    </recommendedName>
</protein>
<evidence type="ECO:0000259" key="10">
    <source>
        <dbReference type="Pfam" id="PF20511"/>
    </source>
</evidence>
<evidence type="ECO:0000259" key="11">
    <source>
        <dbReference type="Pfam" id="PF21621"/>
    </source>
</evidence>
<feature type="binding site" evidence="8">
    <location>
        <position position="97"/>
    </location>
    <ligand>
        <name>Zn(2+)</name>
        <dbReference type="ChEBI" id="CHEBI:29105"/>
    </ligand>
</feature>
<dbReference type="RefSeq" id="WP_045922326.1">
    <property type="nucleotide sequence ID" value="NZ_JBHTHW010000004.1"/>
</dbReference>
<dbReference type="GO" id="GO:0005975">
    <property type="term" value="P:carbohydrate metabolic process"/>
    <property type="evidence" value="ECO:0007669"/>
    <property type="project" value="UniProtKB-UniRule"/>
</dbReference>
<evidence type="ECO:0000256" key="6">
    <source>
        <dbReference type="ARBA" id="ARBA00023235"/>
    </source>
</evidence>
<feature type="binding site" evidence="8">
    <location>
        <position position="171"/>
    </location>
    <ligand>
        <name>Zn(2+)</name>
        <dbReference type="ChEBI" id="CHEBI:29105"/>
    </ligand>
</feature>
<dbReference type="SUPFAM" id="SSF51182">
    <property type="entry name" value="RmlC-like cupins"/>
    <property type="match status" value="1"/>
</dbReference>
<dbReference type="STRING" id="1218508.JG29_04460"/>
<dbReference type="PANTHER" id="PTHR42742:SF3">
    <property type="entry name" value="FRUCTOKINASE"/>
    <property type="match status" value="1"/>
</dbReference>
<organism evidence="12 13">
    <name type="scientific">Bombilactobacillus mellis</name>
    <dbReference type="NCBI Taxonomy" id="1218508"/>
    <lineage>
        <taxon>Bacteria</taxon>
        <taxon>Bacillati</taxon>
        <taxon>Bacillota</taxon>
        <taxon>Bacilli</taxon>
        <taxon>Lactobacillales</taxon>
        <taxon>Lactobacillaceae</taxon>
        <taxon>Bombilactobacillus</taxon>
    </lineage>
</organism>
<evidence type="ECO:0000256" key="9">
    <source>
        <dbReference type="PIRSR" id="PIRSR036894-2"/>
    </source>
</evidence>